<dbReference type="InterPro" id="IPR011990">
    <property type="entry name" value="TPR-like_helical_dom_sf"/>
</dbReference>
<feature type="repeat" description="PPR" evidence="2">
    <location>
        <begin position="291"/>
        <end position="325"/>
    </location>
</feature>
<dbReference type="Pfam" id="PF01535">
    <property type="entry name" value="PPR"/>
    <property type="match status" value="3"/>
</dbReference>
<feature type="repeat" description="PPR" evidence="2">
    <location>
        <begin position="193"/>
        <end position="227"/>
    </location>
</feature>
<keyword evidence="4" id="KW-1185">Reference proteome</keyword>
<dbReference type="PANTHER" id="PTHR47926">
    <property type="entry name" value="PENTATRICOPEPTIDE REPEAT-CONTAINING PROTEIN"/>
    <property type="match status" value="1"/>
</dbReference>
<gene>
    <name evidence="3" type="ORF">OIU77_024508</name>
</gene>
<evidence type="ECO:0000313" key="3">
    <source>
        <dbReference type="EMBL" id="KAJ6390300.1"/>
    </source>
</evidence>
<feature type="repeat" description="PPR" evidence="2">
    <location>
        <begin position="92"/>
        <end position="126"/>
    </location>
</feature>
<dbReference type="InterPro" id="IPR046848">
    <property type="entry name" value="E_motif"/>
</dbReference>
<reference evidence="3" key="1">
    <citation type="submission" date="2022-10" db="EMBL/GenBank/DDBJ databases">
        <authorList>
            <person name="Hyden B.L."/>
            <person name="Feng K."/>
            <person name="Yates T."/>
            <person name="Jawdy S."/>
            <person name="Smart L.B."/>
            <person name="Muchero W."/>
        </authorList>
    </citation>
    <scope>NUCLEOTIDE SEQUENCE</scope>
    <source>
        <tissue evidence="3">Shoot tip</tissue>
    </source>
</reference>
<dbReference type="Proteomes" id="UP001141253">
    <property type="component" value="Chromosome 2"/>
</dbReference>
<comment type="caution">
    <text evidence="3">The sequence shown here is derived from an EMBL/GenBank/DDBJ whole genome shotgun (WGS) entry which is preliminary data.</text>
</comment>
<dbReference type="PROSITE" id="PS51375">
    <property type="entry name" value="PPR"/>
    <property type="match status" value="3"/>
</dbReference>
<sequence>MNKVNQWFRRGFCCVCAEAKTQTLAPIEADTCTSLIKQCGTSLHSLKAFHASILKSHLRRNLHFLANLISQYASLGSVSYAYSVFSSTPSADLFLWNVMIRGLVDNSHYHHAILLYKQMLKLGIQPDNFTFPFIIKACSCLPHFEFGVRVHLDVVKFGYQPHVFISNSLITMYGKCDKYDLSRQVFDEMPEKNVVSWSAIIGACLQNDRCEEGFSLFWQMLSEGSRPSRGAILNAMACVCSCEEADDVYRVVLENGLDFDQSVQSAAAGMFARCGKMEVARKLFNGIMSKDLVTWATTIEAYAKADLPFEALGCLKQMMLQGIFPDAITLLSVIRACSILASFQLAHIVHGIITTGPNAAVWGALLGACRIHLNVDLAEMVARKLFDLEPYNAGRYVILYDIYTLAGKRKEADSIRTLMKNRGVKKFAGYTVIEIKNKLHAFVAGDSAGHHCHYLIAFARLVYDTERKE</sequence>
<protein>
    <recommendedName>
        <fullName evidence="5">Pentatricopeptide repeat-containing protein</fullName>
    </recommendedName>
</protein>
<dbReference type="Gene3D" id="1.25.40.10">
    <property type="entry name" value="Tetratricopeptide repeat domain"/>
    <property type="match status" value="3"/>
</dbReference>
<proteinExistence type="predicted"/>
<reference evidence="3" key="2">
    <citation type="journal article" date="2023" name="Int. J. Mol. Sci.">
        <title>De Novo Assembly and Annotation of 11 Diverse Shrub Willow (Salix) Genomes Reveals Novel Gene Organization in Sex-Linked Regions.</title>
        <authorList>
            <person name="Hyden B."/>
            <person name="Feng K."/>
            <person name="Yates T.B."/>
            <person name="Jawdy S."/>
            <person name="Cereghino C."/>
            <person name="Smart L.B."/>
            <person name="Muchero W."/>
        </authorList>
    </citation>
    <scope>NUCLEOTIDE SEQUENCE</scope>
    <source>
        <tissue evidence="3">Shoot tip</tissue>
    </source>
</reference>
<organism evidence="3 4">
    <name type="scientific">Salix suchowensis</name>
    <dbReference type="NCBI Taxonomy" id="1278906"/>
    <lineage>
        <taxon>Eukaryota</taxon>
        <taxon>Viridiplantae</taxon>
        <taxon>Streptophyta</taxon>
        <taxon>Embryophyta</taxon>
        <taxon>Tracheophyta</taxon>
        <taxon>Spermatophyta</taxon>
        <taxon>Magnoliopsida</taxon>
        <taxon>eudicotyledons</taxon>
        <taxon>Gunneridae</taxon>
        <taxon>Pentapetalae</taxon>
        <taxon>rosids</taxon>
        <taxon>fabids</taxon>
        <taxon>Malpighiales</taxon>
        <taxon>Salicaceae</taxon>
        <taxon>Saliceae</taxon>
        <taxon>Salix</taxon>
    </lineage>
</organism>
<accession>A0ABQ9BVW6</accession>
<keyword evidence="1" id="KW-0677">Repeat</keyword>
<evidence type="ECO:0000313" key="4">
    <source>
        <dbReference type="Proteomes" id="UP001141253"/>
    </source>
</evidence>
<evidence type="ECO:0008006" key="5">
    <source>
        <dbReference type="Google" id="ProtNLM"/>
    </source>
</evidence>
<evidence type="ECO:0000256" key="1">
    <source>
        <dbReference type="ARBA" id="ARBA00022737"/>
    </source>
</evidence>
<name>A0ABQ9BVW6_9ROSI</name>
<dbReference type="InterPro" id="IPR046960">
    <property type="entry name" value="PPR_At4g14850-like_plant"/>
</dbReference>
<dbReference type="EMBL" id="JAPFFI010000006">
    <property type="protein sequence ID" value="KAJ6390300.1"/>
    <property type="molecule type" value="Genomic_DNA"/>
</dbReference>
<dbReference type="Pfam" id="PF20431">
    <property type="entry name" value="E_motif"/>
    <property type="match status" value="1"/>
</dbReference>
<dbReference type="NCBIfam" id="TIGR00756">
    <property type="entry name" value="PPR"/>
    <property type="match status" value="3"/>
</dbReference>
<evidence type="ECO:0000256" key="2">
    <source>
        <dbReference type="PROSITE-ProRule" id="PRU00708"/>
    </source>
</evidence>
<dbReference type="Pfam" id="PF13041">
    <property type="entry name" value="PPR_2"/>
    <property type="match status" value="1"/>
</dbReference>
<dbReference type="InterPro" id="IPR002885">
    <property type="entry name" value="PPR_rpt"/>
</dbReference>